<feature type="transmembrane region" description="Helical" evidence="2">
    <location>
        <begin position="29"/>
        <end position="47"/>
    </location>
</feature>
<reference evidence="3" key="1">
    <citation type="submission" date="2020-12" db="EMBL/GenBank/DDBJ databases">
        <title>Metabolic potential, ecology and presence of endohyphal bacteria is reflected in genomic diversity of Mucoromycotina.</title>
        <authorList>
            <person name="Muszewska A."/>
            <person name="Okrasinska A."/>
            <person name="Steczkiewicz K."/>
            <person name="Drgas O."/>
            <person name="Orlowska M."/>
            <person name="Perlinska-Lenart U."/>
            <person name="Aleksandrzak-Piekarczyk T."/>
            <person name="Szatraj K."/>
            <person name="Zielenkiewicz U."/>
            <person name="Pilsyk S."/>
            <person name="Malc E."/>
            <person name="Mieczkowski P."/>
            <person name="Kruszewska J.S."/>
            <person name="Biernat P."/>
            <person name="Pawlowska J."/>
        </authorList>
    </citation>
    <scope>NUCLEOTIDE SEQUENCE</scope>
    <source>
        <strain evidence="3">WA0000051536</strain>
    </source>
</reference>
<evidence type="ECO:0000256" key="1">
    <source>
        <dbReference type="ARBA" id="ARBA00009003"/>
    </source>
</evidence>
<dbReference type="InterPro" id="IPR051981">
    <property type="entry name" value="Glycosyltransf_32"/>
</dbReference>
<dbReference type="OrthoDB" id="409543at2759"/>
<evidence type="ECO:0008006" key="5">
    <source>
        <dbReference type="Google" id="ProtNLM"/>
    </source>
</evidence>
<evidence type="ECO:0000313" key="3">
    <source>
        <dbReference type="EMBL" id="KAG2178283.1"/>
    </source>
</evidence>
<evidence type="ECO:0000313" key="4">
    <source>
        <dbReference type="Proteomes" id="UP000612746"/>
    </source>
</evidence>
<dbReference type="GO" id="GO:0006688">
    <property type="term" value="P:glycosphingolipid biosynthetic process"/>
    <property type="evidence" value="ECO:0007669"/>
    <property type="project" value="TreeGrafter"/>
</dbReference>
<keyword evidence="2" id="KW-0472">Membrane</keyword>
<dbReference type="PANTHER" id="PTHR12042">
    <property type="entry name" value="LACTOSYLCERAMIDE 4-ALPHA-GALACTOSYLTRANSFERASE ALPHA- 1,4-GALACTOSYLTRANSFERASE"/>
    <property type="match status" value="1"/>
</dbReference>
<dbReference type="Pfam" id="PF04488">
    <property type="entry name" value="Gly_transf_sug"/>
    <property type="match status" value="1"/>
</dbReference>
<gene>
    <name evidence="3" type="ORF">INT44_001433</name>
</gene>
<dbReference type="GO" id="GO:0016758">
    <property type="term" value="F:hexosyltransferase activity"/>
    <property type="evidence" value="ECO:0007669"/>
    <property type="project" value="TreeGrafter"/>
</dbReference>
<comment type="similarity">
    <text evidence="1">Belongs to the glycosyltransferase 32 family.</text>
</comment>
<keyword evidence="2" id="KW-1133">Transmembrane helix</keyword>
<keyword evidence="4" id="KW-1185">Reference proteome</keyword>
<dbReference type="GO" id="GO:0016020">
    <property type="term" value="C:membrane"/>
    <property type="evidence" value="ECO:0007669"/>
    <property type="project" value="GOC"/>
</dbReference>
<sequence>MWPFKARYGYNRLSAATVARPNRRLIISLSKWTAGILLTALVIFFSVCQLELNLRVYLRNWISHADELYYEPLSGCFDSLPENSSYKQGYTEYAYDVAPGISLLQDYDCYDFAATIQPRPALQVPGEKIIYHAYWRADLVPMGDKQLATLRSFFATQDTNSTILYLWSNGDLSDSWVVKEVQKYQPHRFKLFLYDSKEVAKGSPMEGSSHLDFHDKHAYLDGDLIRLLVLYKFGGMWFDMDSLFIRDMSPLFEREWLQQWDCFLPNGFPFNGAFMRFRQNSPYVCEMLSEMANGPLPRQDNIDWGGFLYYRIYRRLLHNGIKPWAVMPWCFTDSVLCAPSNSMPNAFVEAEFPTERLLQTFAFHWHNQWSKKPGSLFRFLESRHKNVTGW</sequence>
<protein>
    <recommendedName>
        <fullName evidence="5">Glycosyltransferase family 32 protein</fullName>
    </recommendedName>
</protein>
<accession>A0A8H7UFS8</accession>
<proteinExistence type="inferred from homology"/>
<dbReference type="InterPro" id="IPR007577">
    <property type="entry name" value="GlycoTrfase_DXD_sugar-bd_CS"/>
</dbReference>
<name>A0A8H7UFS8_9FUNG</name>
<dbReference type="EMBL" id="JAEPRA010000011">
    <property type="protein sequence ID" value="KAG2178283.1"/>
    <property type="molecule type" value="Genomic_DNA"/>
</dbReference>
<dbReference type="AlphaFoldDB" id="A0A8H7UFS8"/>
<evidence type="ECO:0000256" key="2">
    <source>
        <dbReference type="SAM" id="Phobius"/>
    </source>
</evidence>
<comment type="caution">
    <text evidence="3">The sequence shown here is derived from an EMBL/GenBank/DDBJ whole genome shotgun (WGS) entry which is preliminary data.</text>
</comment>
<dbReference type="InterPro" id="IPR029044">
    <property type="entry name" value="Nucleotide-diphossugar_trans"/>
</dbReference>
<keyword evidence="2" id="KW-0812">Transmembrane</keyword>
<dbReference type="Gene3D" id="3.90.550.20">
    <property type="match status" value="1"/>
</dbReference>
<dbReference type="PANTHER" id="PTHR12042:SF21">
    <property type="entry name" value="ALPHA1,4-GALACTOSYLTRANSFERASE 1-RELATED"/>
    <property type="match status" value="1"/>
</dbReference>
<organism evidence="3 4">
    <name type="scientific">Umbelopsis vinacea</name>
    <dbReference type="NCBI Taxonomy" id="44442"/>
    <lineage>
        <taxon>Eukaryota</taxon>
        <taxon>Fungi</taxon>
        <taxon>Fungi incertae sedis</taxon>
        <taxon>Mucoromycota</taxon>
        <taxon>Mucoromycotina</taxon>
        <taxon>Umbelopsidomycetes</taxon>
        <taxon>Umbelopsidales</taxon>
        <taxon>Umbelopsidaceae</taxon>
        <taxon>Umbelopsis</taxon>
    </lineage>
</organism>
<dbReference type="Proteomes" id="UP000612746">
    <property type="component" value="Unassembled WGS sequence"/>
</dbReference>
<dbReference type="SUPFAM" id="SSF53448">
    <property type="entry name" value="Nucleotide-diphospho-sugar transferases"/>
    <property type="match status" value="1"/>
</dbReference>